<dbReference type="Pfam" id="PF04230">
    <property type="entry name" value="PS_pyruv_trans"/>
    <property type="match status" value="1"/>
</dbReference>
<accession>A0ABT0AHW9</accession>
<protein>
    <submittedName>
        <fullName evidence="2">Polysaccharide pyruvyl transferase family protein</fullName>
    </submittedName>
</protein>
<keyword evidence="3" id="KW-1185">Reference proteome</keyword>
<comment type="caution">
    <text evidence="2">The sequence shown here is derived from an EMBL/GenBank/DDBJ whole genome shotgun (WGS) entry which is preliminary data.</text>
</comment>
<keyword evidence="2" id="KW-0808">Transferase</keyword>
<name>A0ABT0AHW9_9SPHN</name>
<evidence type="ECO:0000313" key="3">
    <source>
        <dbReference type="Proteomes" id="UP001162802"/>
    </source>
</evidence>
<dbReference type="PANTHER" id="PTHR36836">
    <property type="entry name" value="COLANIC ACID BIOSYNTHESIS PROTEIN WCAK"/>
    <property type="match status" value="1"/>
</dbReference>
<dbReference type="GO" id="GO:0016740">
    <property type="term" value="F:transferase activity"/>
    <property type="evidence" value="ECO:0007669"/>
    <property type="project" value="UniProtKB-KW"/>
</dbReference>
<organism evidence="2 3">
    <name type="scientific">Novosphingobium mangrovi</name>
    <name type="common">ex Hu et al. 2023</name>
    <dbReference type="NCBI Taxonomy" id="2930094"/>
    <lineage>
        <taxon>Bacteria</taxon>
        <taxon>Pseudomonadati</taxon>
        <taxon>Pseudomonadota</taxon>
        <taxon>Alphaproteobacteria</taxon>
        <taxon>Sphingomonadales</taxon>
        <taxon>Sphingomonadaceae</taxon>
        <taxon>Novosphingobium</taxon>
    </lineage>
</organism>
<dbReference type="EMBL" id="JALHAT010000060">
    <property type="protein sequence ID" value="MCJ1962757.1"/>
    <property type="molecule type" value="Genomic_DNA"/>
</dbReference>
<dbReference type="PANTHER" id="PTHR36836:SF1">
    <property type="entry name" value="COLANIC ACID BIOSYNTHESIS PROTEIN WCAK"/>
    <property type="match status" value="1"/>
</dbReference>
<evidence type="ECO:0000259" key="1">
    <source>
        <dbReference type="Pfam" id="PF04230"/>
    </source>
</evidence>
<sequence>MSTAQTCAMDVAPPSASSLQDGPVVRIFNVKYSPNLGDGLLSECLEGGLARHGAAQARSIDLAGRTAYSRGTAARAHALQLLHALPSPLRREAVRLPLALASRRTWAPHYAAQLEEANAVVIGGGNLLADMDLNFPTKLALAIESAARRNLPIFLYGLGVSPGWSKEGRARLHRALRCGQVRRVWVRDARSRELWQDLAGDAFGLDAGVVRDPGLLAARQYGVPERAVRDIGPSAPARIGLNVMSALAVAYHGGQTLTEEALDAWYLALGRDLLARGYHLSVFSNGSPEDRAAVERLRLRFELAEGPRRVAFPEIRDPGDLVACIADLDALVAFRMHAIIAAYSCAVPFLALAWDAKLDAFLASVDCSDNLADIARTSPGTAAERVIHHLAQGIAPAARRATLDEAEADIATLAAAIREALAPPPR</sequence>
<feature type="domain" description="Polysaccharide pyruvyl transferase" evidence="1">
    <location>
        <begin position="35"/>
        <end position="355"/>
    </location>
</feature>
<gene>
    <name evidence="2" type="ORF">MTR65_18895</name>
</gene>
<evidence type="ECO:0000313" key="2">
    <source>
        <dbReference type="EMBL" id="MCJ1962757.1"/>
    </source>
</evidence>
<dbReference type="Proteomes" id="UP001162802">
    <property type="component" value="Unassembled WGS sequence"/>
</dbReference>
<proteinExistence type="predicted"/>
<dbReference type="RefSeq" id="WP_243802946.1">
    <property type="nucleotide sequence ID" value="NZ_JALHAT010000060.1"/>
</dbReference>
<reference evidence="2" key="1">
    <citation type="submission" date="2022-03" db="EMBL/GenBank/DDBJ databases">
        <title>Identification of a novel bacterium isolated from mangrove sediments.</title>
        <authorList>
            <person name="Pan X."/>
        </authorList>
    </citation>
    <scope>NUCLEOTIDE SEQUENCE</scope>
    <source>
        <strain evidence="2">B2637</strain>
    </source>
</reference>
<dbReference type="InterPro" id="IPR007345">
    <property type="entry name" value="Polysacch_pyruvyl_Trfase"/>
</dbReference>